<dbReference type="Gene3D" id="3.40.50.1820">
    <property type="entry name" value="alpha/beta hydrolase"/>
    <property type="match status" value="1"/>
</dbReference>
<name>A0ABR8RXZ5_9MICO</name>
<dbReference type="PANTHER" id="PTHR43798:SF33">
    <property type="entry name" value="HYDROLASE, PUTATIVE (AFU_ORTHOLOGUE AFUA_2G14860)-RELATED"/>
    <property type="match status" value="1"/>
</dbReference>
<dbReference type="SUPFAM" id="SSF53474">
    <property type="entry name" value="alpha/beta-Hydrolases"/>
    <property type="match status" value="1"/>
</dbReference>
<dbReference type="Pfam" id="PF00561">
    <property type="entry name" value="Abhydrolase_1"/>
    <property type="match status" value="1"/>
</dbReference>
<evidence type="ECO:0000313" key="3">
    <source>
        <dbReference type="Proteomes" id="UP000648352"/>
    </source>
</evidence>
<proteinExistence type="predicted"/>
<dbReference type="Proteomes" id="UP000648352">
    <property type="component" value="Unassembled WGS sequence"/>
</dbReference>
<dbReference type="InterPro" id="IPR029058">
    <property type="entry name" value="AB_hydrolase_fold"/>
</dbReference>
<gene>
    <name evidence="2" type="ORF">H9651_00290</name>
</gene>
<sequence>MQTLLDGISARLIETPRLTVNILERIADDPATPADRTVVFVHGNVSSSLIWQEVMQDLPGDLRAIAVDLRGYGDTDHEPVDATRGVRDFSDDLHAVLDALQVPTTHLVGWALGAGVVMQYALDHPVLSLTLESPVSPYGFGGTRRDGSRLTDDDAGCGAGTANPDFVERLTAGDDGDEATTSPRNVFRATYVAPEYRTDHEDVWIASMLSTSTATGNYPGDVVNTDTWPGFAPGTIGALNAIVPRYFDVSGIVSLDRKPPILWVHGTADVIVSDASFSDVNQLGEVGVIPDWPGEQAAPAQPMVTQTRDVLGAYAAAGGDVVELALEGIGHTPHLEGPAKFRHALLAAIGYIGRPADPAPPTEAIVIASSD</sequence>
<dbReference type="InterPro" id="IPR000073">
    <property type="entry name" value="AB_hydrolase_1"/>
</dbReference>
<keyword evidence="2" id="KW-0378">Hydrolase</keyword>
<dbReference type="PANTHER" id="PTHR43798">
    <property type="entry name" value="MONOACYLGLYCEROL LIPASE"/>
    <property type="match status" value="1"/>
</dbReference>
<protein>
    <submittedName>
        <fullName evidence="2">Alpha/beta fold hydrolase</fullName>
    </submittedName>
</protein>
<dbReference type="RefSeq" id="WP_191717108.1">
    <property type="nucleotide sequence ID" value="NZ_JACSQP010000001.1"/>
</dbReference>
<comment type="caution">
    <text evidence="2">The sequence shown here is derived from an EMBL/GenBank/DDBJ whole genome shotgun (WGS) entry which is preliminary data.</text>
</comment>
<dbReference type="InterPro" id="IPR050266">
    <property type="entry name" value="AB_hydrolase_sf"/>
</dbReference>
<dbReference type="EMBL" id="JACSQP010000001">
    <property type="protein sequence ID" value="MBD7956076.1"/>
    <property type="molecule type" value="Genomic_DNA"/>
</dbReference>
<organism evidence="2 3">
    <name type="scientific">Microbacterium pullorum</name>
    <dbReference type="NCBI Taxonomy" id="2762236"/>
    <lineage>
        <taxon>Bacteria</taxon>
        <taxon>Bacillati</taxon>
        <taxon>Actinomycetota</taxon>
        <taxon>Actinomycetes</taxon>
        <taxon>Micrococcales</taxon>
        <taxon>Microbacteriaceae</taxon>
        <taxon>Microbacterium</taxon>
    </lineage>
</organism>
<reference evidence="2 3" key="1">
    <citation type="submission" date="2020-08" db="EMBL/GenBank/DDBJ databases">
        <title>A Genomic Blueprint of the Chicken Gut Microbiome.</title>
        <authorList>
            <person name="Gilroy R."/>
            <person name="Ravi A."/>
            <person name="Getino M."/>
            <person name="Pursley I."/>
            <person name="Horton D.L."/>
            <person name="Alikhan N.-F."/>
            <person name="Baker D."/>
            <person name="Gharbi K."/>
            <person name="Hall N."/>
            <person name="Watson M."/>
            <person name="Adriaenssens E.M."/>
            <person name="Foster-Nyarko E."/>
            <person name="Jarju S."/>
            <person name="Secka A."/>
            <person name="Antonio M."/>
            <person name="Oren A."/>
            <person name="Chaudhuri R."/>
            <person name="La Ragione R.M."/>
            <person name="Hildebrand F."/>
            <person name="Pallen M.J."/>
        </authorList>
    </citation>
    <scope>NUCLEOTIDE SEQUENCE [LARGE SCALE GENOMIC DNA]</scope>
    <source>
        <strain evidence="2 3">Sa4CUA7</strain>
    </source>
</reference>
<dbReference type="GO" id="GO:0016787">
    <property type="term" value="F:hydrolase activity"/>
    <property type="evidence" value="ECO:0007669"/>
    <property type="project" value="UniProtKB-KW"/>
</dbReference>
<feature type="domain" description="AB hydrolase-1" evidence="1">
    <location>
        <begin position="37"/>
        <end position="134"/>
    </location>
</feature>
<evidence type="ECO:0000313" key="2">
    <source>
        <dbReference type="EMBL" id="MBD7956076.1"/>
    </source>
</evidence>
<evidence type="ECO:0000259" key="1">
    <source>
        <dbReference type="Pfam" id="PF00561"/>
    </source>
</evidence>
<accession>A0ABR8RXZ5</accession>
<keyword evidence="3" id="KW-1185">Reference proteome</keyword>